<feature type="region of interest" description="Disordered" evidence="1">
    <location>
        <begin position="816"/>
        <end position="869"/>
    </location>
</feature>
<feature type="compositionally biased region" description="Basic and acidic residues" evidence="1">
    <location>
        <begin position="844"/>
        <end position="854"/>
    </location>
</feature>
<feature type="compositionally biased region" description="Basic and acidic residues" evidence="1">
    <location>
        <begin position="549"/>
        <end position="568"/>
    </location>
</feature>
<name>A0A7R8Z4G4_TIMDO</name>
<feature type="compositionally biased region" description="Polar residues" evidence="1">
    <location>
        <begin position="827"/>
        <end position="842"/>
    </location>
</feature>
<feature type="domain" description="PDZ" evidence="2">
    <location>
        <begin position="693"/>
        <end position="775"/>
    </location>
</feature>
<feature type="domain" description="PDZ" evidence="2">
    <location>
        <begin position="1044"/>
        <end position="1158"/>
    </location>
</feature>
<organism evidence="3">
    <name type="scientific">Timema douglasi</name>
    <name type="common">Walking stick</name>
    <dbReference type="NCBI Taxonomy" id="61478"/>
    <lineage>
        <taxon>Eukaryota</taxon>
        <taxon>Metazoa</taxon>
        <taxon>Ecdysozoa</taxon>
        <taxon>Arthropoda</taxon>
        <taxon>Hexapoda</taxon>
        <taxon>Insecta</taxon>
        <taxon>Pterygota</taxon>
        <taxon>Neoptera</taxon>
        <taxon>Polyneoptera</taxon>
        <taxon>Phasmatodea</taxon>
        <taxon>Timematodea</taxon>
        <taxon>Timematoidea</taxon>
        <taxon>Timematidae</taxon>
        <taxon>Timema</taxon>
    </lineage>
</organism>
<reference evidence="3" key="1">
    <citation type="submission" date="2020-11" db="EMBL/GenBank/DDBJ databases">
        <authorList>
            <person name="Tran Van P."/>
        </authorList>
    </citation>
    <scope>NUCLEOTIDE SEQUENCE</scope>
</reference>
<dbReference type="PANTHER" id="PTHR11324:SF16">
    <property type="entry name" value="PDZ DOMAIN-CONTAINING PROTEIN 2"/>
    <property type="match status" value="1"/>
</dbReference>
<proteinExistence type="predicted"/>
<dbReference type="InterPro" id="IPR001478">
    <property type="entry name" value="PDZ"/>
</dbReference>
<dbReference type="CDD" id="cd00136">
    <property type="entry name" value="PDZ_canonical"/>
    <property type="match status" value="1"/>
</dbReference>
<dbReference type="SMART" id="SM00228">
    <property type="entry name" value="PDZ"/>
    <property type="match status" value="2"/>
</dbReference>
<dbReference type="InterPro" id="IPR036034">
    <property type="entry name" value="PDZ_sf"/>
</dbReference>
<dbReference type="EMBL" id="OA564837">
    <property type="protein sequence ID" value="CAD7195646.1"/>
    <property type="molecule type" value="Genomic_DNA"/>
</dbReference>
<dbReference type="Pfam" id="PF00595">
    <property type="entry name" value="PDZ"/>
    <property type="match status" value="1"/>
</dbReference>
<dbReference type="PROSITE" id="PS50106">
    <property type="entry name" value="PDZ"/>
    <property type="match status" value="2"/>
</dbReference>
<accession>A0A7R8Z4G4</accession>
<feature type="region of interest" description="Disordered" evidence="1">
    <location>
        <begin position="545"/>
        <end position="637"/>
    </location>
</feature>
<dbReference type="PANTHER" id="PTHR11324">
    <property type="entry name" value="IL16-RELATED"/>
    <property type="match status" value="1"/>
</dbReference>
<feature type="region of interest" description="Disordered" evidence="1">
    <location>
        <begin position="929"/>
        <end position="986"/>
    </location>
</feature>
<protein>
    <recommendedName>
        <fullName evidence="2">PDZ domain-containing protein</fullName>
    </recommendedName>
</protein>
<evidence type="ECO:0000259" key="2">
    <source>
        <dbReference type="PROSITE" id="PS50106"/>
    </source>
</evidence>
<feature type="compositionally biased region" description="Low complexity" evidence="1">
    <location>
        <begin position="27"/>
        <end position="48"/>
    </location>
</feature>
<feature type="compositionally biased region" description="Basic and acidic residues" evidence="1">
    <location>
        <begin position="377"/>
        <end position="394"/>
    </location>
</feature>
<dbReference type="Gene3D" id="2.30.42.10">
    <property type="match status" value="3"/>
</dbReference>
<feature type="compositionally biased region" description="Polar residues" evidence="1">
    <location>
        <begin position="929"/>
        <end position="944"/>
    </location>
</feature>
<feature type="region of interest" description="Disordered" evidence="1">
    <location>
        <begin position="346"/>
        <end position="426"/>
    </location>
</feature>
<dbReference type="SUPFAM" id="SSF50156">
    <property type="entry name" value="PDZ domain-like"/>
    <property type="match status" value="2"/>
</dbReference>
<sequence>MVLSTWGRRMGRKLDQLRRSDSKESLTSITTNANTITITSPSPSASPADPMRKKALWRMGRSHSENETTLRSVESESNLSRLSESYKKEPSSLKSFFIRMGSTGMLNSRHHGSACNSPKSQLGTPIHAGGGTLFKSVSTSQLSTSYVRGDDPTDGLDLSHQCSDGNTERREVLVTCLESNMGYVPTKTMSCDNIAGLGENAPPVFSAANNGSNNNNNNRRSQFPYAFLRSKLSVLPEENGGNVVSQLHRKRIKSNKETYSDSREQCQDFPTTAERGCLLRANSEEYVPAVALREDRASIPEGTSTLGRRRRDKLEVRSLRLGRSGIIQSYPSAILALTCQNQFGTNKDGDDSTTQRLQPPSTTNYYVSSNESGYDSDGPRHAEESVTGKVETSERLLNPADQDGDSGIIANESSDSGSLHESEPGNCDSNAIKSQGELTRCDIPLRSPWSPIQNGEEINKSCRSPNWIDLPPKMSCPNTQTSPNTVFINHDPRKWQLNTSNPNHHSSQNNSKLEHEDVYHARRHQFLNSQLLDVFPAVPAQITSNAVEDGGRREEEVSEEKHVPDSRKSPSFILDGRRSPTFTNDGHRSPSLIHDGRGSPSLLNDGRVSPSIVQTSPTDKVSPHRVPRYTRTSLPEEELNLNLRRSFHDGLKMPDQDNSVPRRHSDSRSLSRELSPSRRSPRNRSVYRRRFMLIRLSKTENEGVLGIHLAQHKHQYPHHQQQQQEKQLTNSPKGISPGIRYIVAKLEKGLIAERDGRLKVGDEIVNVNGRLLRGIGTLNEAQIALDKCLSSSGTSGEIDIVVARDDNHIHDLLTQQSVDNPCEDNVSIGSEYSPTSSPNGPRSPSHDSPSHKGEQTLSPKNSIYCRKNPRLNSKYPSFDTIRKTAECQEAGEKRFSLPLEPRCILDMTSSNVNNVTVLKEFPLSSYKKSMGTSTIGRNQSTNSLPIDVDRASKTNPIKDIPNEVVDGRHSPNTQPRANSLIEGGPLRKEKDLSPLEALSNTSFVGGRRQSTFGTVLLPSTGTGMTVGRSQHSGSITMLPVSFHTIVFEKGVGKKSLGFSIVGGRDSPRGHMGIFVKTIFPTGQAAETGFLLEGRVEIHLGNTPDRDSNSNIPVIGSLPYCESDALDHAAPEAGDEIVSVNGESMQALSHAEAINVFKKIRTGQVALHVARRRTPQRRRRRCIQRVDSDDSSCFGDAMVAIPTTQTP</sequence>
<feature type="compositionally biased region" description="Polar residues" evidence="1">
    <location>
        <begin position="352"/>
        <end position="373"/>
    </location>
</feature>
<feature type="region of interest" description="Disordered" evidence="1">
    <location>
        <begin position="17"/>
        <end position="52"/>
    </location>
</feature>
<gene>
    <name evidence="3" type="ORF">TDIB3V08_LOCUS2026</name>
</gene>
<evidence type="ECO:0000313" key="3">
    <source>
        <dbReference type="EMBL" id="CAD7195646.1"/>
    </source>
</evidence>
<dbReference type="AlphaFoldDB" id="A0A7R8Z4G4"/>
<evidence type="ECO:0000256" key="1">
    <source>
        <dbReference type="SAM" id="MobiDB-lite"/>
    </source>
</evidence>
<feature type="region of interest" description="Disordered" evidence="1">
    <location>
        <begin position="649"/>
        <end position="683"/>
    </location>
</feature>